<reference evidence="1 2" key="1">
    <citation type="submission" date="2019-03" db="EMBL/GenBank/DDBJ databases">
        <title>Jiella endophytica sp. nov., a novel endophytic bacterium isolated from root of Ficus microcarpa Linn. f.</title>
        <authorList>
            <person name="Tuo L."/>
        </authorList>
    </citation>
    <scope>NUCLEOTIDE SEQUENCE [LARGE SCALE GENOMIC DNA]</scope>
    <source>
        <strain evidence="1 2">CBS5Q-3</strain>
    </source>
</reference>
<dbReference type="PANTHER" id="PTHR40267">
    <property type="entry name" value="BLR3294 PROTEIN"/>
    <property type="match status" value="1"/>
</dbReference>
<dbReference type="InterPro" id="IPR053714">
    <property type="entry name" value="Iso_Racemase_Enz_sf"/>
</dbReference>
<evidence type="ECO:0000313" key="1">
    <source>
        <dbReference type="EMBL" id="TFF27257.1"/>
    </source>
</evidence>
<dbReference type="InterPro" id="IPR026286">
    <property type="entry name" value="MaiA/AMDase"/>
</dbReference>
<dbReference type="OrthoDB" id="9816064at2"/>
<dbReference type="NCBIfam" id="TIGR02990">
    <property type="entry name" value="ectoine_eutA"/>
    <property type="match status" value="1"/>
</dbReference>
<organism evidence="1 2">
    <name type="scientific">Jiella endophytica</name>
    <dbReference type="NCBI Taxonomy" id="2558362"/>
    <lineage>
        <taxon>Bacteria</taxon>
        <taxon>Pseudomonadati</taxon>
        <taxon>Pseudomonadota</taxon>
        <taxon>Alphaproteobacteria</taxon>
        <taxon>Hyphomicrobiales</taxon>
        <taxon>Aurantimonadaceae</taxon>
        <taxon>Jiella</taxon>
    </lineage>
</organism>
<dbReference type="PANTHER" id="PTHR40267:SF1">
    <property type="entry name" value="BLR3294 PROTEIN"/>
    <property type="match status" value="1"/>
</dbReference>
<gene>
    <name evidence="1" type="primary">eutA</name>
    <name evidence="1" type="ORF">E3C22_01925</name>
</gene>
<proteinExistence type="predicted"/>
<keyword evidence="2" id="KW-1185">Reference proteome</keyword>
<dbReference type="Pfam" id="PF17645">
    <property type="entry name" value="Amdase"/>
    <property type="match status" value="1"/>
</dbReference>
<evidence type="ECO:0000313" key="2">
    <source>
        <dbReference type="Proteomes" id="UP000298179"/>
    </source>
</evidence>
<dbReference type="Proteomes" id="UP000298179">
    <property type="component" value="Unassembled WGS sequence"/>
</dbReference>
<dbReference type="Gene3D" id="3.40.50.12500">
    <property type="match status" value="1"/>
</dbReference>
<name>A0A4Y8RTW9_9HYPH</name>
<dbReference type="PIRSF" id="PIRSF015736">
    <property type="entry name" value="MI"/>
    <property type="match status" value="1"/>
</dbReference>
<accession>A0A4Y8RTW9</accession>
<protein>
    <submittedName>
        <fullName evidence="1">Ectoine utilization protein EutA</fullName>
    </submittedName>
</protein>
<dbReference type="EMBL" id="SOZD01000001">
    <property type="protein sequence ID" value="TFF27257.1"/>
    <property type="molecule type" value="Genomic_DNA"/>
</dbReference>
<dbReference type="InterPro" id="IPR014332">
    <property type="entry name" value="Ectoine_EutA"/>
</dbReference>
<dbReference type="AlphaFoldDB" id="A0A4Y8RTW9"/>
<comment type="caution">
    <text evidence="1">The sequence shown here is derived from an EMBL/GenBank/DDBJ whole genome shotgun (WGS) entry which is preliminary data.</text>
</comment>
<sequence length="258" mass="26735">MTAIRGISPDAVECDARPVARRIGLILLETDHTTETDFARLVASDDVGVYATRVEYANPTTPENLLAMRPRLAAAAAMILPGSDLDAVCFACSSASAVIGDDAVTEAICAGKPGVPVVTPALAAARALDALGSRRIAVLTPYLAETTRPVLAYMEEKGFALSGVTCLGFDDDREMARISKAALVEQAVAATSDDAEALFISCTALRAASVVAEIEARIGRPVVTSNQATAWECLGLCGVAAAGPDLGRLFSLPMPRAA</sequence>
<dbReference type="RefSeq" id="WP_134759695.1">
    <property type="nucleotide sequence ID" value="NZ_SOZD01000001.1"/>
</dbReference>